<dbReference type="PANTHER" id="PTHR30250:SF11">
    <property type="entry name" value="O-ANTIGEN TRANSPORTER-RELATED"/>
    <property type="match status" value="1"/>
</dbReference>
<feature type="transmembrane region" description="Helical" evidence="6">
    <location>
        <begin position="291"/>
        <end position="314"/>
    </location>
</feature>
<name>A0AA41JSS2_LEVBR</name>
<evidence type="ECO:0000313" key="8">
    <source>
        <dbReference type="Proteomes" id="UP000676478"/>
    </source>
</evidence>
<evidence type="ECO:0000256" key="2">
    <source>
        <dbReference type="ARBA" id="ARBA00022475"/>
    </source>
</evidence>
<evidence type="ECO:0000256" key="1">
    <source>
        <dbReference type="ARBA" id="ARBA00004651"/>
    </source>
</evidence>
<feature type="transmembrane region" description="Helical" evidence="6">
    <location>
        <begin position="231"/>
        <end position="248"/>
    </location>
</feature>
<feature type="transmembrane region" description="Helical" evidence="6">
    <location>
        <begin position="326"/>
        <end position="346"/>
    </location>
</feature>
<protein>
    <submittedName>
        <fullName evidence="7">Oligosaccharide flippase family protein</fullName>
    </submittedName>
</protein>
<keyword evidence="5 6" id="KW-0472">Membrane</keyword>
<keyword evidence="2" id="KW-1003">Cell membrane</keyword>
<feature type="transmembrane region" description="Helical" evidence="6">
    <location>
        <begin position="358"/>
        <end position="375"/>
    </location>
</feature>
<accession>A0AA41JSS2</accession>
<keyword evidence="4 6" id="KW-1133">Transmembrane helix</keyword>
<feature type="transmembrane region" description="Helical" evidence="6">
    <location>
        <begin position="141"/>
        <end position="161"/>
    </location>
</feature>
<dbReference type="InterPro" id="IPR050833">
    <property type="entry name" value="Poly_Biosynth_Transport"/>
</dbReference>
<organism evidence="7 8">
    <name type="scientific">Levilactobacillus brevis</name>
    <name type="common">Lactobacillus brevis</name>
    <dbReference type="NCBI Taxonomy" id="1580"/>
    <lineage>
        <taxon>Bacteria</taxon>
        <taxon>Bacillati</taxon>
        <taxon>Bacillota</taxon>
        <taxon>Bacilli</taxon>
        <taxon>Lactobacillales</taxon>
        <taxon>Lactobacillaceae</taxon>
        <taxon>Levilactobacillus</taxon>
    </lineage>
</organism>
<dbReference type="Pfam" id="PF01943">
    <property type="entry name" value="Polysacc_synt"/>
    <property type="match status" value="1"/>
</dbReference>
<feature type="transmembrane region" description="Helical" evidence="6">
    <location>
        <begin position="55"/>
        <end position="73"/>
    </location>
</feature>
<evidence type="ECO:0000256" key="4">
    <source>
        <dbReference type="ARBA" id="ARBA00022989"/>
    </source>
</evidence>
<evidence type="ECO:0000256" key="6">
    <source>
        <dbReference type="SAM" id="Phobius"/>
    </source>
</evidence>
<dbReference type="EMBL" id="JAERKF010000005">
    <property type="protein sequence ID" value="MBS1010250.1"/>
    <property type="molecule type" value="Genomic_DNA"/>
</dbReference>
<proteinExistence type="predicted"/>
<evidence type="ECO:0000256" key="5">
    <source>
        <dbReference type="ARBA" id="ARBA00023136"/>
    </source>
</evidence>
<keyword evidence="3 6" id="KW-0812">Transmembrane</keyword>
<feature type="transmembrane region" description="Helical" evidence="6">
    <location>
        <begin position="208"/>
        <end position="225"/>
    </location>
</feature>
<reference evidence="7" key="2">
    <citation type="submission" date="2022-09" db="EMBL/GenBank/DDBJ databases">
        <title>Genome-inferred correspondence between phylogeny and metabolic traits in the wild Drosophila gut microbiome.</title>
        <authorList>
            <person name="Bueno E."/>
            <person name="Blow F."/>
            <person name="Douglas A.E."/>
        </authorList>
    </citation>
    <scope>NUCLEOTIDE SEQUENCE</scope>
    <source>
        <strain evidence="7">Dm-2019-70</strain>
    </source>
</reference>
<dbReference type="Proteomes" id="UP000676478">
    <property type="component" value="Unassembled WGS sequence"/>
</dbReference>
<reference evidence="7" key="1">
    <citation type="submission" date="2020-12" db="EMBL/GenBank/DDBJ databases">
        <authorList>
            <person name="Mcmullen J.G."/>
        </authorList>
    </citation>
    <scope>NUCLEOTIDE SEQUENCE</scope>
    <source>
        <strain evidence="7">Dm-2019-70</strain>
    </source>
</reference>
<dbReference type="GO" id="GO:0005886">
    <property type="term" value="C:plasma membrane"/>
    <property type="evidence" value="ECO:0007669"/>
    <property type="project" value="UniProtKB-SubCell"/>
</dbReference>
<feature type="transmembrane region" description="Helical" evidence="6">
    <location>
        <begin position="381"/>
        <end position="397"/>
    </location>
</feature>
<dbReference type="InterPro" id="IPR002797">
    <property type="entry name" value="Polysacc_synth"/>
</dbReference>
<comment type="subcellular location">
    <subcellularLocation>
        <location evidence="1">Cell membrane</location>
        <topology evidence="1">Multi-pass membrane protein</topology>
    </subcellularLocation>
</comment>
<feature type="transmembrane region" description="Helical" evidence="6">
    <location>
        <begin position="111"/>
        <end position="129"/>
    </location>
</feature>
<evidence type="ECO:0000313" key="7">
    <source>
        <dbReference type="EMBL" id="MBS1010250.1"/>
    </source>
</evidence>
<sequence length="464" mass="51873">MMSKKTKKLISNLATFALGNLGSKLISFILIPIFTRYMSTSEFGHVDIITTTVNMLLPMVALSVSEAVFRFVMDKRFKSNEVLSTGLLFTLVMIVVTLVLYPLLYWLGVKYVGYLLIYLSLALIQSLFQNFIRGVGYVKEFAVNGLLGSFVLALVGVYRIVFQHAGIVGYLDALLASTIFSVLFLFFVTKLWRFLSISLANKKLLRKMLLYSIPLIPNSFLWFFTNDANRYFIVGFVGLAANGIYAVANKIPTIINVLYTVFSQAWQISAVEEYESNRNSKFFSNVFNANISLSVILIGGILIVLKPLMAVFVASDYFVAWKIVPALLFATFFSNLSSFLGTIYLATEKTRGIMKTTIYGMIANIIFNSVLIPTLKLQGAGIGAAAGFAFIALIRLFDVRKFIFLQVAWKDLCMSLILLSGMSGLQYLFRTNSSLLYGSLILCELLLLLVNIKSLCRIRKSVKD</sequence>
<feature type="transmembrane region" description="Helical" evidence="6">
    <location>
        <begin position="409"/>
        <end position="429"/>
    </location>
</feature>
<feature type="transmembrane region" description="Helical" evidence="6">
    <location>
        <begin position="12"/>
        <end position="35"/>
    </location>
</feature>
<feature type="transmembrane region" description="Helical" evidence="6">
    <location>
        <begin position="85"/>
        <end position="105"/>
    </location>
</feature>
<evidence type="ECO:0000256" key="3">
    <source>
        <dbReference type="ARBA" id="ARBA00022692"/>
    </source>
</evidence>
<feature type="transmembrane region" description="Helical" evidence="6">
    <location>
        <begin position="167"/>
        <end position="188"/>
    </location>
</feature>
<feature type="transmembrane region" description="Helical" evidence="6">
    <location>
        <begin position="435"/>
        <end position="452"/>
    </location>
</feature>
<dbReference type="PANTHER" id="PTHR30250">
    <property type="entry name" value="PST FAMILY PREDICTED COLANIC ACID TRANSPORTER"/>
    <property type="match status" value="1"/>
</dbReference>
<dbReference type="AlphaFoldDB" id="A0AA41JSS2"/>
<gene>
    <name evidence="7" type="ORF">JK167_05315</name>
</gene>
<comment type="caution">
    <text evidence="7">The sequence shown here is derived from an EMBL/GenBank/DDBJ whole genome shotgun (WGS) entry which is preliminary data.</text>
</comment>